<dbReference type="AlphaFoldDB" id="A0A4R5M9K2"/>
<accession>A0A4R5M9K2</accession>
<dbReference type="EMBL" id="SMRP01000006">
    <property type="protein sequence ID" value="TDG23205.1"/>
    <property type="molecule type" value="Genomic_DNA"/>
</dbReference>
<evidence type="ECO:0000313" key="2">
    <source>
        <dbReference type="EMBL" id="TDG23205.1"/>
    </source>
</evidence>
<comment type="caution">
    <text evidence="2">The sequence shown here is derived from an EMBL/GenBank/DDBJ whole genome shotgun (WGS) entry which is preliminary data.</text>
</comment>
<keyword evidence="1" id="KW-0472">Membrane</keyword>
<name>A0A4R5M9K2_9BURK</name>
<protein>
    <submittedName>
        <fullName evidence="2">Uncharacterized protein</fullName>
    </submittedName>
</protein>
<proteinExistence type="predicted"/>
<dbReference type="OrthoDB" id="9103398at2"/>
<gene>
    <name evidence="2" type="ORF">EYW47_14830</name>
</gene>
<keyword evidence="1" id="KW-1133">Transmembrane helix</keyword>
<keyword evidence="3" id="KW-1185">Reference proteome</keyword>
<evidence type="ECO:0000313" key="3">
    <source>
        <dbReference type="Proteomes" id="UP000295722"/>
    </source>
</evidence>
<sequence>MEADEMMDMPEPEFRRAVVTRLDKQDEAIANNTKVTEKVAEDTAFIRSAWTEGITAVRFFCRFAAAWRFLMKQVLVPMGLPALGLYGFWYYVEFHRFPAWLSDCFKFLMAVL</sequence>
<reference evidence="2 3" key="1">
    <citation type="submission" date="2019-03" db="EMBL/GenBank/DDBJ databases">
        <title>Paraburkholderia sp. 4M-K11, isolated from subtropical forest soil.</title>
        <authorList>
            <person name="Gao Z.-H."/>
            <person name="Qiu L.-H."/>
        </authorList>
    </citation>
    <scope>NUCLEOTIDE SEQUENCE [LARGE SCALE GENOMIC DNA]</scope>
    <source>
        <strain evidence="2 3">4M-K11</strain>
    </source>
</reference>
<evidence type="ECO:0000256" key="1">
    <source>
        <dbReference type="SAM" id="Phobius"/>
    </source>
</evidence>
<keyword evidence="1" id="KW-0812">Transmembrane</keyword>
<dbReference type="RefSeq" id="WP_133195576.1">
    <property type="nucleotide sequence ID" value="NZ_JBHUCW010000009.1"/>
</dbReference>
<feature type="transmembrane region" description="Helical" evidence="1">
    <location>
        <begin position="74"/>
        <end position="92"/>
    </location>
</feature>
<organism evidence="2 3">
    <name type="scientific">Paraburkholderia silviterrae</name>
    <dbReference type="NCBI Taxonomy" id="2528715"/>
    <lineage>
        <taxon>Bacteria</taxon>
        <taxon>Pseudomonadati</taxon>
        <taxon>Pseudomonadota</taxon>
        <taxon>Betaproteobacteria</taxon>
        <taxon>Burkholderiales</taxon>
        <taxon>Burkholderiaceae</taxon>
        <taxon>Paraburkholderia</taxon>
    </lineage>
</organism>
<dbReference type="Proteomes" id="UP000295722">
    <property type="component" value="Unassembled WGS sequence"/>
</dbReference>